<gene>
    <name evidence="2" type="ORF">SDC9_156581</name>
</gene>
<protein>
    <submittedName>
        <fullName evidence="2">Uncharacterized protein</fullName>
    </submittedName>
</protein>
<feature type="compositionally biased region" description="Polar residues" evidence="1">
    <location>
        <begin position="100"/>
        <end position="109"/>
    </location>
</feature>
<proteinExistence type="predicted"/>
<name>A0A645F6Y8_9ZZZZ</name>
<dbReference type="EMBL" id="VSSQ01055391">
    <property type="protein sequence ID" value="MPN09292.1"/>
    <property type="molecule type" value="Genomic_DNA"/>
</dbReference>
<comment type="caution">
    <text evidence="2">The sequence shown here is derived from an EMBL/GenBank/DDBJ whole genome shotgun (WGS) entry which is preliminary data.</text>
</comment>
<evidence type="ECO:0000313" key="2">
    <source>
        <dbReference type="EMBL" id="MPN09292.1"/>
    </source>
</evidence>
<evidence type="ECO:0000256" key="1">
    <source>
        <dbReference type="SAM" id="MobiDB-lite"/>
    </source>
</evidence>
<accession>A0A645F6Y8</accession>
<organism evidence="2">
    <name type="scientific">bioreactor metagenome</name>
    <dbReference type="NCBI Taxonomy" id="1076179"/>
    <lineage>
        <taxon>unclassified sequences</taxon>
        <taxon>metagenomes</taxon>
        <taxon>ecological metagenomes</taxon>
    </lineage>
</organism>
<feature type="region of interest" description="Disordered" evidence="1">
    <location>
        <begin position="85"/>
        <end position="109"/>
    </location>
</feature>
<feature type="compositionally biased region" description="Basic and acidic residues" evidence="1">
    <location>
        <begin position="89"/>
        <end position="98"/>
    </location>
</feature>
<dbReference type="AlphaFoldDB" id="A0A645F6Y8"/>
<reference evidence="2" key="1">
    <citation type="submission" date="2019-08" db="EMBL/GenBank/DDBJ databases">
        <authorList>
            <person name="Kucharzyk K."/>
            <person name="Murdoch R.W."/>
            <person name="Higgins S."/>
            <person name="Loffler F."/>
        </authorList>
    </citation>
    <scope>NUCLEOTIDE SEQUENCE</scope>
</reference>
<sequence length="137" mass="15349">MRAEHAAHVVVHRGIKPCPLRNCRGQRQVCARQRAKGVDAFAPVFVYRSAHANAETDNGLARNLVRGNQRRQSCTDDLQRLRQRQFRPAGDRLGEHQRTVQRGSGEQQFLQVDRDAEGDKALEVDVDHDLFSPGGAA</sequence>